<name>A0A194X3B5_MOLSC</name>
<dbReference type="Proteomes" id="UP000070700">
    <property type="component" value="Unassembled WGS sequence"/>
</dbReference>
<evidence type="ECO:0000313" key="3">
    <source>
        <dbReference type="Proteomes" id="UP000070700"/>
    </source>
</evidence>
<dbReference type="GeneID" id="28825090"/>
<gene>
    <name evidence="2" type="ORF">LY89DRAFT_686803</name>
</gene>
<protein>
    <submittedName>
        <fullName evidence="2">Uncharacterized protein</fullName>
    </submittedName>
</protein>
<dbReference type="KEGG" id="psco:LY89DRAFT_686803"/>
<dbReference type="RefSeq" id="XP_018068672.1">
    <property type="nucleotide sequence ID" value="XM_018215364.1"/>
</dbReference>
<reference evidence="2 3" key="1">
    <citation type="submission" date="2015-10" db="EMBL/GenBank/DDBJ databases">
        <title>Full genome of DAOMC 229536 Phialocephala scopiformis, a fungal endophyte of spruce producing the potent anti-insectan compound rugulosin.</title>
        <authorList>
            <consortium name="DOE Joint Genome Institute"/>
            <person name="Walker A.K."/>
            <person name="Frasz S.L."/>
            <person name="Seifert K.A."/>
            <person name="Miller J.D."/>
            <person name="Mondo S.J."/>
            <person name="Labutti K."/>
            <person name="Lipzen A."/>
            <person name="Dockter R."/>
            <person name="Kennedy M."/>
            <person name="Grigoriev I.V."/>
            <person name="Spatafora J.W."/>
        </authorList>
    </citation>
    <scope>NUCLEOTIDE SEQUENCE [LARGE SCALE GENOMIC DNA]</scope>
    <source>
        <strain evidence="2 3">CBS 120377</strain>
    </source>
</reference>
<dbReference type="EMBL" id="KQ947420">
    <property type="protein sequence ID" value="KUJ14317.1"/>
    <property type="molecule type" value="Genomic_DNA"/>
</dbReference>
<proteinExistence type="predicted"/>
<feature type="region of interest" description="Disordered" evidence="1">
    <location>
        <begin position="1"/>
        <end position="55"/>
    </location>
</feature>
<keyword evidence="3" id="KW-1185">Reference proteome</keyword>
<evidence type="ECO:0000313" key="2">
    <source>
        <dbReference type="EMBL" id="KUJ14317.1"/>
    </source>
</evidence>
<organism evidence="2 3">
    <name type="scientific">Mollisia scopiformis</name>
    <name type="common">Conifer needle endophyte fungus</name>
    <name type="synonym">Phialocephala scopiformis</name>
    <dbReference type="NCBI Taxonomy" id="149040"/>
    <lineage>
        <taxon>Eukaryota</taxon>
        <taxon>Fungi</taxon>
        <taxon>Dikarya</taxon>
        <taxon>Ascomycota</taxon>
        <taxon>Pezizomycotina</taxon>
        <taxon>Leotiomycetes</taxon>
        <taxon>Helotiales</taxon>
        <taxon>Mollisiaceae</taxon>
        <taxon>Mollisia</taxon>
    </lineage>
</organism>
<feature type="compositionally biased region" description="Basic and acidic residues" evidence="1">
    <location>
        <begin position="1"/>
        <end position="18"/>
    </location>
</feature>
<evidence type="ECO:0000256" key="1">
    <source>
        <dbReference type="SAM" id="MobiDB-lite"/>
    </source>
</evidence>
<dbReference type="InParanoid" id="A0A194X3B5"/>
<sequence length="55" mass="6288">MDSKFEHPEPDPSADGKVRATSKRPMPPLHLPRIQSEKYNNNAEEESRLLNLRGC</sequence>
<dbReference type="AlphaFoldDB" id="A0A194X3B5"/>
<accession>A0A194X3B5</accession>